<dbReference type="PANTHER" id="PTHR15108">
    <property type="entry name" value="N-ACYLGLUCOSAMINE-2-EPIMERASE"/>
    <property type="match status" value="1"/>
</dbReference>
<evidence type="ECO:0000313" key="4">
    <source>
        <dbReference type="Proteomes" id="UP000587760"/>
    </source>
</evidence>
<evidence type="ECO:0000256" key="2">
    <source>
        <dbReference type="ARBA" id="ARBA00023235"/>
    </source>
</evidence>
<dbReference type="AlphaFoldDB" id="A0A841R9D1"/>
<comment type="caution">
    <text evidence="3">The sequence shown here is derived from an EMBL/GenBank/DDBJ whole genome shotgun (WGS) entry which is preliminary data.</text>
</comment>
<evidence type="ECO:0000256" key="1">
    <source>
        <dbReference type="ARBA" id="ARBA00008558"/>
    </source>
</evidence>
<keyword evidence="4" id="KW-1185">Reference proteome</keyword>
<keyword evidence="2 3" id="KW-0413">Isomerase</keyword>
<dbReference type="GO" id="GO:0005975">
    <property type="term" value="P:carbohydrate metabolic process"/>
    <property type="evidence" value="ECO:0007669"/>
    <property type="project" value="InterPro"/>
</dbReference>
<dbReference type="FunFam" id="1.50.10.10:FF:000021">
    <property type="entry name" value="N-acylglucosamine 2-epimerase"/>
    <property type="match status" value="1"/>
</dbReference>
<dbReference type="RefSeq" id="WP_184745685.1">
    <property type="nucleotide sequence ID" value="NZ_JACHGJ010000002.1"/>
</dbReference>
<dbReference type="SUPFAM" id="SSF48208">
    <property type="entry name" value="Six-hairpin glycosidases"/>
    <property type="match status" value="1"/>
</dbReference>
<dbReference type="InterPro" id="IPR010819">
    <property type="entry name" value="AGE/CE"/>
</dbReference>
<dbReference type="GO" id="GO:0050121">
    <property type="term" value="F:N-acylglucosamine 2-epimerase activity"/>
    <property type="evidence" value="ECO:0007669"/>
    <property type="project" value="UniProtKB-EC"/>
</dbReference>
<dbReference type="InterPro" id="IPR008928">
    <property type="entry name" value="6-hairpin_glycosidase_sf"/>
</dbReference>
<name>A0A841R9D1_9SPIO</name>
<protein>
    <submittedName>
        <fullName evidence="3">N-acylglucosamine 2-epimerase</fullName>
        <ecNumber evidence="3">5.1.3.8</ecNumber>
    </submittedName>
</protein>
<gene>
    <name evidence="3" type="ORF">HNR50_001629</name>
</gene>
<dbReference type="InterPro" id="IPR012341">
    <property type="entry name" value="6hp_glycosidase-like_sf"/>
</dbReference>
<organism evidence="3 4">
    <name type="scientific">Spirochaeta isovalerica</name>
    <dbReference type="NCBI Taxonomy" id="150"/>
    <lineage>
        <taxon>Bacteria</taxon>
        <taxon>Pseudomonadati</taxon>
        <taxon>Spirochaetota</taxon>
        <taxon>Spirochaetia</taxon>
        <taxon>Spirochaetales</taxon>
        <taxon>Spirochaetaceae</taxon>
        <taxon>Spirochaeta</taxon>
    </lineage>
</organism>
<accession>A0A841R9D1</accession>
<sequence>MDSNTIGELKDFYYTELIEDVVPFWERNSVDHEYGGFMDFLDREGKPLSTDKGGWVQGRAVWIFSTLYKEIEPKKEWLEAAEKGVRFIREHLIRKEDGRVYFEVTREGKPLVMRRYLFSEMFAAIGLAAYSEVSGDRAALAEAKKLYALIDNLEGKLEPKIDPATREFRGHSMTMMQISLNQIMRQADPESAGKYTARIDRQIDELFRYFVKPDLKALLETVGPEGEMSEGPEGRCVNPGHAIETAWFILEEAKYRNDKDLMEKTLPILQWSLDLGWDKEYGGLFSFVDIGGKQPAQIEWDMKYWWPHCETIYALLLAYEMTGRDVYEQWFKKVHDYTWSHFPDREKGEWFGYLRRDGSVQVDLKGNHYKGPFHIPRFLMKTYKLLEEMAK</sequence>
<evidence type="ECO:0000313" key="3">
    <source>
        <dbReference type="EMBL" id="MBB6479971.1"/>
    </source>
</evidence>
<dbReference type="EC" id="5.1.3.8" evidence="3"/>
<dbReference type="EMBL" id="JACHGJ010000002">
    <property type="protein sequence ID" value="MBB6479971.1"/>
    <property type="molecule type" value="Genomic_DNA"/>
</dbReference>
<reference evidence="3 4" key="1">
    <citation type="submission" date="2020-08" db="EMBL/GenBank/DDBJ databases">
        <title>Genomic Encyclopedia of Type Strains, Phase IV (KMG-IV): sequencing the most valuable type-strain genomes for metagenomic binning, comparative biology and taxonomic classification.</title>
        <authorList>
            <person name="Goeker M."/>
        </authorList>
    </citation>
    <scope>NUCLEOTIDE SEQUENCE [LARGE SCALE GENOMIC DNA]</scope>
    <source>
        <strain evidence="3 4">DSM 2461</strain>
    </source>
</reference>
<dbReference type="Pfam" id="PF07221">
    <property type="entry name" value="GlcNAc_2-epim"/>
    <property type="match status" value="1"/>
</dbReference>
<dbReference type="Proteomes" id="UP000587760">
    <property type="component" value="Unassembled WGS sequence"/>
</dbReference>
<proteinExistence type="inferred from homology"/>
<dbReference type="Gene3D" id="1.50.10.10">
    <property type="match status" value="1"/>
</dbReference>
<comment type="similarity">
    <text evidence="1">Belongs to the N-acylglucosamine 2-epimerase family.</text>
</comment>